<gene>
    <name evidence="1" type="ORF">C8P69_1521</name>
</gene>
<dbReference type="InterPro" id="IPR013762">
    <property type="entry name" value="Integrase-like_cat_sf"/>
</dbReference>
<protein>
    <recommendedName>
        <fullName evidence="3">Phage integrase family protein</fullName>
    </recommendedName>
</protein>
<accession>A0A2T4Y6L8</accession>
<dbReference type="GO" id="GO:0003677">
    <property type="term" value="F:DNA binding"/>
    <property type="evidence" value="ECO:0007669"/>
    <property type="project" value="InterPro"/>
</dbReference>
<dbReference type="GO" id="GO:0006310">
    <property type="term" value="P:DNA recombination"/>
    <property type="evidence" value="ECO:0007669"/>
    <property type="project" value="InterPro"/>
</dbReference>
<evidence type="ECO:0000313" key="1">
    <source>
        <dbReference type="EMBL" id="PTM38432.1"/>
    </source>
</evidence>
<sequence length="533" mass="59931">MTSRAFLIDYHNWSNEKLATVTLPGGCTWFAERWEFPRETPGLASASYRVDWRCRLADETLLTDKPNELLLDACRRVVWCWLYEPSTGKTPKYNVVKIIEGKLFAFLRWLTGRGHYDFSQLNADLAQKYINYIAEWMIDETDVVGGDLRSRRRPKVESAVLGYVRIVHIIYNAKSALAAAGLPFPGEDPLAGVTAGSIAKTLAIAEKRPIQEMSDRAFAKIVNHSYDVLTSEASEIKITLWNRVIELCPSFNGTNESEILAEAGWTTFLREKEIDVSCGLFNAVRNQINELIASAAIVIQSLTAMRPSELAGLIYCANTEHYKSIDPEELGCVRVTLSADGLFEIFLLSGFVYKSRQTQEPVEWVLGLRPVGSSYLPPPVEAVYVVARLFHSWRIVGKQTALFLQPNSITSASEILSDWMRGWQARIVGEVCSDDELNGQAITPRVWRKSFARYMFRYNAELLPAISNHLQHTSMAITERSYIKPALRSGLMCSLQAPTSNTKPRRSWSGLLSRGFGWFASSPGLEGRQQQHG</sequence>
<dbReference type="AlphaFoldDB" id="A0A2T4Y6L8"/>
<evidence type="ECO:0008006" key="3">
    <source>
        <dbReference type="Google" id="ProtNLM"/>
    </source>
</evidence>
<dbReference type="Proteomes" id="UP000241808">
    <property type="component" value="Unassembled WGS sequence"/>
</dbReference>
<dbReference type="EMBL" id="PZZL01000052">
    <property type="protein sequence ID" value="PTM38432.1"/>
    <property type="molecule type" value="Genomic_DNA"/>
</dbReference>
<evidence type="ECO:0000313" key="2">
    <source>
        <dbReference type="Proteomes" id="UP000241808"/>
    </source>
</evidence>
<dbReference type="GO" id="GO:0015074">
    <property type="term" value="P:DNA integration"/>
    <property type="evidence" value="ECO:0007669"/>
    <property type="project" value="InterPro"/>
</dbReference>
<reference evidence="1 2" key="1">
    <citation type="submission" date="2018-04" db="EMBL/GenBank/DDBJ databases">
        <title>Genomic Encyclopedia of Archaeal and Bacterial Type Strains, Phase II (KMG-II): from individual species to whole genera.</title>
        <authorList>
            <person name="Goeker M."/>
        </authorList>
    </citation>
    <scope>NUCLEOTIDE SEQUENCE [LARGE SCALE GENOMIC DNA]</scope>
    <source>
        <strain evidence="1 2">DSM 25521</strain>
    </source>
</reference>
<proteinExistence type="predicted"/>
<organism evidence="1 2">
    <name type="scientific">Phreatobacter oligotrophus</name>
    <dbReference type="NCBI Taxonomy" id="1122261"/>
    <lineage>
        <taxon>Bacteria</taxon>
        <taxon>Pseudomonadati</taxon>
        <taxon>Pseudomonadota</taxon>
        <taxon>Alphaproteobacteria</taxon>
        <taxon>Hyphomicrobiales</taxon>
        <taxon>Phreatobacteraceae</taxon>
        <taxon>Phreatobacter</taxon>
    </lineage>
</organism>
<name>A0A2T4Y6L8_9HYPH</name>
<keyword evidence="2" id="KW-1185">Reference proteome</keyword>
<comment type="caution">
    <text evidence="1">The sequence shown here is derived from an EMBL/GenBank/DDBJ whole genome shotgun (WGS) entry which is preliminary data.</text>
</comment>
<dbReference type="Gene3D" id="1.10.443.10">
    <property type="entry name" value="Intergrase catalytic core"/>
    <property type="match status" value="1"/>
</dbReference>